<dbReference type="InterPro" id="IPR020546">
    <property type="entry name" value="ATP_synth_F1_dsu/esu_N"/>
</dbReference>
<evidence type="ECO:0000259" key="9">
    <source>
        <dbReference type="Pfam" id="PF02823"/>
    </source>
</evidence>
<comment type="caution">
    <text evidence="10">The sequence shown here is derived from an EMBL/GenBank/DDBJ whole genome shotgun (WGS) entry which is preliminary data.</text>
</comment>
<evidence type="ECO:0000256" key="6">
    <source>
        <dbReference type="ARBA" id="ARBA00023196"/>
    </source>
</evidence>
<evidence type="ECO:0000313" key="10">
    <source>
        <dbReference type="EMBL" id="GGF41372.1"/>
    </source>
</evidence>
<keyword evidence="3 7" id="KW-0813">Transport</keyword>
<dbReference type="RefSeq" id="WP_188428138.1">
    <property type="nucleotide sequence ID" value="NZ_BAABKH010000010.1"/>
</dbReference>
<dbReference type="NCBIfam" id="NF009977">
    <property type="entry name" value="PRK13442.1"/>
    <property type="match status" value="1"/>
</dbReference>
<dbReference type="Gene3D" id="2.60.15.10">
    <property type="entry name" value="F0F1 ATP synthase delta/epsilon subunit, N-terminal"/>
    <property type="match status" value="1"/>
</dbReference>
<evidence type="ECO:0000256" key="3">
    <source>
        <dbReference type="ARBA" id="ARBA00022448"/>
    </source>
</evidence>
<keyword evidence="7" id="KW-0375">Hydrogen ion transport</keyword>
<organism evidence="10 11">
    <name type="scientific">Ornithinimicrobium tianjinense</name>
    <dbReference type="NCBI Taxonomy" id="1195761"/>
    <lineage>
        <taxon>Bacteria</taxon>
        <taxon>Bacillati</taxon>
        <taxon>Actinomycetota</taxon>
        <taxon>Actinomycetes</taxon>
        <taxon>Micrococcales</taxon>
        <taxon>Ornithinimicrobiaceae</taxon>
        <taxon>Ornithinimicrobium</taxon>
    </lineage>
</organism>
<keyword evidence="5 7" id="KW-0472">Membrane</keyword>
<dbReference type="GO" id="GO:0005886">
    <property type="term" value="C:plasma membrane"/>
    <property type="evidence" value="ECO:0007669"/>
    <property type="project" value="UniProtKB-SubCell"/>
</dbReference>
<dbReference type="GO" id="GO:0045259">
    <property type="term" value="C:proton-transporting ATP synthase complex"/>
    <property type="evidence" value="ECO:0007669"/>
    <property type="project" value="UniProtKB-KW"/>
</dbReference>
<evidence type="ECO:0000256" key="7">
    <source>
        <dbReference type="HAMAP-Rule" id="MF_00530"/>
    </source>
</evidence>
<keyword evidence="4 7" id="KW-0406">Ion transport</keyword>
<comment type="function">
    <text evidence="7">Produces ATP from ADP in the presence of a proton gradient across the membrane.</text>
</comment>
<evidence type="ECO:0000256" key="4">
    <source>
        <dbReference type="ARBA" id="ARBA00023065"/>
    </source>
</evidence>
<dbReference type="AlphaFoldDB" id="A0A917F4B5"/>
<reference evidence="10" key="2">
    <citation type="submission" date="2020-09" db="EMBL/GenBank/DDBJ databases">
        <authorList>
            <person name="Sun Q."/>
            <person name="Zhou Y."/>
        </authorList>
    </citation>
    <scope>NUCLEOTIDE SEQUENCE</scope>
    <source>
        <strain evidence="10">CGMCC 1.12160</strain>
    </source>
</reference>
<keyword evidence="11" id="KW-1185">Reference proteome</keyword>
<dbReference type="GO" id="GO:0005524">
    <property type="term" value="F:ATP binding"/>
    <property type="evidence" value="ECO:0007669"/>
    <property type="project" value="UniProtKB-UniRule"/>
</dbReference>
<comment type="subcellular location">
    <subcellularLocation>
        <location evidence="1 7">Cell membrane</location>
        <topology evidence="1 7">Peripheral membrane protein</topology>
    </subcellularLocation>
</comment>
<proteinExistence type="inferred from homology"/>
<evidence type="ECO:0000256" key="5">
    <source>
        <dbReference type="ARBA" id="ARBA00023136"/>
    </source>
</evidence>
<evidence type="ECO:0000256" key="2">
    <source>
        <dbReference type="ARBA" id="ARBA00005712"/>
    </source>
</evidence>
<keyword evidence="7" id="KW-1003">Cell membrane</keyword>
<name>A0A917F4B5_9MICO</name>
<keyword evidence="6 7" id="KW-0139">CF(1)</keyword>
<dbReference type="Proteomes" id="UP000605670">
    <property type="component" value="Unassembled WGS sequence"/>
</dbReference>
<gene>
    <name evidence="7" type="primary">atpC</name>
    <name evidence="10" type="ORF">GCM10011366_06330</name>
</gene>
<dbReference type="Pfam" id="PF02823">
    <property type="entry name" value="ATP-synt_DE_N"/>
    <property type="match status" value="1"/>
</dbReference>
<keyword evidence="7 8" id="KW-0066">ATP synthesis</keyword>
<evidence type="ECO:0000256" key="1">
    <source>
        <dbReference type="ARBA" id="ARBA00004202"/>
    </source>
</evidence>
<feature type="domain" description="ATP synthase F1 complex delta/epsilon subunit N-terminal" evidence="9">
    <location>
        <begin position="4"/>
        <end position="81"/>
    </location>
</feature>
<comment type="subunit">
    <text evidence="7 8">F-type ATPases have 2 components, CF(1) - the catalytic core - and CF(0) - the membrane proton channel. CF(1) has five subunits: alpha(3), beta(3), gamma(1), delta(1), epsilon(1). CF(0) has three main subunits: a, b and c.</text>
</comment>
<dbReference type="EMBL" id="BMEM01000001">
    <property type="protein sequence ID" value="GGF41372.1"/>
    <property type="molecule type" value="Genomic_DNA"/>
</dbReference>
<sequence>MSALQVELVAADRKVWQGEASSVSARSIDGDLGILPGHTPLLGVLVTGDVRIVTASGTQTVTIDGGFLSVDHDRVVIVADNVDAAGLTTPAETH</sequence>
<evidence type="ECO:0000256" key="8">
    <source>
        <dbReference type="RuleBase" id="RU003656"/>
    </source>
</evidence>
<dbReference type="CDD" id="cd12152">
    <property type="entry name" value="F1-ATPase_delta"/>
    <property type="match status" value="1"/>
</dbReference>
<accession>A0A917F4B5</accession>
<reference evidence="10" key="1">
    <citation type="journal article" date="2014" name="Int. J. Syst. Evol. Microbiol.">
        <title>Complete genome sequence of Corynebacterium casei LMG S-19264T (=DSM 44701T), isolated from a smear-ripened cheese.</title>
        <authorList>
            <consortium name="US DOE Joint Genome Institute (JGI-PGF)"/>
            <person name="Walter F."/>
            <person name="Albersmeier A."/>
            <person name="Kalinowski J."/>
            <person name="Ruckert C."/>
        </authorList>
    </citation>
    <scope>NUCLEOTIDE SEQUENCE</scope>
    <source>
        <strain evidence="10">CGMCC 1.12160</strain>
    </source>
</reference>
<dbReference type="SUPFAM" id="SSF51344">
    <property type="entry name" value="Epsilon subunit of F1F0-ATP synthase N-terminal domain"/>
    <property type="match status" value="1"/>
</dbReference>
<dbReference type="NCBIfam" id="TIGR01216">
    <property type="entry name" value="ATP_synt_epsi"/>
    <property type="match status" value="1"/>
</dbReference>
<dbReference type="HAMAP" id="MF_00530">
    <property type="entry name" value="ATP_synth_epsil_bac"/>
    <property type="match status" value="1"/>
</dbReference>
<protein>
    <recommendedName>
        <fullName evidence="7">ATP synthase epsilon chain</fullName>
    </recommendedName>
    <alternativeName>
        <fullName evidence="7">ATP synthase F1 sector epsilon subunit</fullName>
    </alternativeName>
    <alternativeName>
        <fullName evidence="7">F-ATPase epsilon subunit</fullName>
    </alternativeName>
</protein>
<comment type="similarity">
    <text evidence="2 7 8">Belongs to the ATPase epsilon chain family.</text>
</comment>
<dbReference type="InterPro" id="IPR036771">
    <property type="entry name" value="ATPsynth_dsu/esu_N"/>
</dbReference>
<dbReference type="InterPro" id="IPR001469">
    <property type="entry name" value="ATP_synth_F1_dsu/esu"/>
</dbReference>
<dbReference type="GO" id="GO:0046933">
    <property type="term" value="F:proton-transporting ATP synthase activity, rotational mechanism"/>
    <property type="evidence" value="ECO:0007669"/>
    <property type="project" value="UniProtKB-UniRule"/>
</dbReference>
<evidence type="ECO:0000313" key="11">
    <source>
        <dbReference type="Proteomes" id="UP000605670"/>
    </source>
</evidence>